<proteinExistence type="predicted"/>
<dbReference type="EMBL" id="JAUBDI010000008">
    <property type="protein sequence ID" value="MDW0113485.1"/>
    <property type="molecule type" value="Genomic_DNA"/>
</dbReference>
<gene>
    <name evidence="2" type="ORF">QT711_09825</name>
</gene>
<evidence type="ECO:0000259" key="1">
    <source>
        <dbReference type="Pfam" id="PF07883"/>
    </source>
</evidence>
<evidence type="ECO:0000313" key="3">
    <source>
        <dbReference type="Proteomes" id="UP001282284"/>
    </source>
</evidence>
<reference evidence="2 3" key="1">
    <citation type="submission" date="2023-06" db="EMBL/GenBank/DDBJ databases">
        <title>Sporosarcina sp. nov., isolated from Korean traditional fermented seafood 'Jeotgal'.</title>
        <authorList>
            <person name="Yang A.I."/>
            <person name="Shin N.-R."/>
        </authorList>
    </citation>
    <scope>NUCLEOTIDE SEQUENCE [LARGE SCALE GENOMIC DNA]</scope>
    <source>
        <strain evidence="2 3">KCTC13119</strain>
    </source>
</reference>
<keyword evidence="3" id="KW-1185">Reference proteome</keyword>
<dbReference type="PANTHER" id="PTHR43346">
    <property type="entry name" value="LIGAND BINDING DOMAIN PROTEIN, PUTATIVE (AFU_ORTHOLOGUE AFUA_6G14370)-RELATED"/>
    <property type="match status" value="1"/>
</dbReference>
<feature type="domain" description="Cupin type-2" evidence="1">
    <location>
        <begin position="89"/>
        <end position="164"/>
    </location>
</feature>
<dbReference type="Pfam" id="PF07883">
    <property type="entry name" value="Cupin_2"/>
    <property type="match status" value="1"/>
</dbReference>
<organism evidence="2 3">
    <name type="scientific">Sporosarcina saromensis</name>
    <dbReference type="NCBI Taxonomy" id="359365"/>
    <lineage>
        <taxon>Bacteria</taxon>
        <taxon>Bacillati</taxon>
        <taxon>Bacillota</taxon>
        <taxon>Bacilli</taxon>
        <taxon>Bacillales</taxon>
        <taxon>Caryophanaceae</taxon>
        <taxon>Sporosarcina</taxon>
    </lineage>
</organism>
<name>A0ABU4GAZ2_9BACL</name>
<dbReference type="CDD" id="cd02223">
    <property type="entry name" value="cupin_Bh2720-like"/>
    <property type="match status" value="1"/>
</dbReference>
<accession>A0ABU4GAZ2</accession>
<comment type="caution">
    <text evidence="2">The sequence shown here is derived from an EMBL/GenBank/DDBJ whole genome shotgun (WGS) entry which is preliminary data.</text>
</comment>
<dbReference type="Gene3D" id="2.60.120.10">
    <property type="entry name" value="Jelly Rolls"/>
    <property type="match status" value="1"/>
</dbReference>
<protein>
    <submittedName>
        <fullName evidence="2">Cupin domain-containing protein</fullName>
    </submittedName>
</protein>
<dbReference type="InterPro" id="IPR011051">
    <property type="entry name" value="RmlC_Cupin_sf"/>
</dbReference>
<dbReference type="SUPFAM" id="SSF51182">
    <property type="entry name" value="RmlC-like cupins"/>
    <property type="match status" value="1"/>
</dbReference>
<dbReference type="InterPro" id="IPR013096">
    <property type="entry name" value="Cupin_2"/>
</dbReference>
<sequence length="189" mass="21114">MYYPPYGYPNQPRNYWNGSMQHSAGNPTYQPCPNGAMQAYPSHHNYFPYQTAPTDYGPQPFVLNIDEATKQNNTFRTAIWTGTYLQATLMSLQPGESIGLEIHPDVDQFIRIEQGEGITQMGKQKDRLDFQAAVAEDSAIFIPAGAWHNLTNTGRIPLKLYSIYAPPNHPFGTIHPTKAAAMAAEYGTE</sequence>
<evidence type="ECO:0000313" key="2">
    <source>
        <dbReference type="EMBL" id="MDW0113485.1"/>
    </source>
</evidence>
<dbReference type="InterPro" id="IPR052538">
    <property type="entry name" value="Flavonoid_dioxygenase-like"/>
</dbReference>
<dbReference type="InterPro" id="IPR014710">
    <property type="entry name" value="RmlC-like_jellyroll"/>
</dbReference>
<dbReference type="PANTHER" id="PTHR43346:SF1">
    <property type="entry name" value="QUERCETIN 2,3-DIOXYGENASE-RELATED"/>
    <property type="match status" value="1"/>
</dbReference>
<dbReference type="Proteomes" id="UP001282284">
    <property type="component" value="Unassembled WGS sequence"/>
</dbReference>
<dbReference type="RefSeq" id="WP_317943860.1">
    <property type="nucleotide sequence ID" value="NZ_JAUBDI010000008.1"/>
</dbReference>